<keyword evidence="3" id="KW-1185">Reference proteome</keyword>
<accession>A0A4S8J2F0</accession>
<protein>
    <submittedName>
        <fullName evidence="2">Uncharacterized protein</fullName>
    </submittedName>
</protein>
<evidence type="ECO:0000313" key="3">
    <source>
        <dbReference type="Proteomes" id="UP000317650"/>
    </source>
</evidence>
<proteinExistence type="predicted"/>
<evidence type="ECO:0000313" key="2">
    <source>
        <dbReference type="EMBL" id="THU54954.1"/>
    </source>
</evidence>
<comment type="caution">
    <text evidence="2">The sequence shown here is derived from an EMBL/GenBank/DDBJ whole genome shotgun (WGS) entry which is preliminary data.</text>
</comment>
<dbReference type="Proteomes" id="UP000317650">
    <property type="component" value="Chromosome 11"/>
</dbReference>
<evidence type="ECO:0000256" key="1">
    <source>
        <dbReference type="SAM" id="Phobius"/>
    </source>
</evidence>
<keyword evidence="1" id="KW-1133">Transmembrane helix</keyword>
<gene>
    <name evidence="2" type="ORF">C4D60_Mb11t01500</name>
</gene>
<keyword evidence="1" id="KW-0472">Membrane</keyword>
<feature type="transmembrane region" description="Helical" evidence="1">
    <location>
        <begin position="20"/>
        <end position="41"/>
    </location>
</feature>
<organism evidence="2 3">
    <name type="scientific">Musa balbisiana</name>
    <name type="common">Banana</name>
    <dbReference type="NCBI Taxonomy" id="52838"/>
    <lineage>
        <taxon>Eukaryota</taxon>
        <taxon>Viridiplantae</taxon>
        <taxon>Streptophyta</taxon>
        <taxon>Embryophyta</taxon>
        <taxon>Tracheophyta</taxon>
        <taxon>Spermatophyta</taxon>
        <taxon>Magnoliopsida</taxon>
        <taxon>Liliopsida</taxon>
        <taxon>Zingiberales</taxon>
        <taxon>Musaceae</taxon>
        <taxon>Musa</taxon>
    </lineage>
</organism>
<keyword evidence="1" id="KW-0812">Transmembrane</keyword>
<name>A0A4S8J2F0_MUSBA</name>
<reference evidence="2 3" key="1">
    <citation type="journal article" date="2019" name="Nat. Plants">
        <title>Genome sequencing of Musa balbisiana reveals subgenome evolution and function divergence in polyploid bananas.</title>
        <authorList>
            <person name="Yao X."/>
        </authorList>
    </citation>
    <scope>NUCLEOTIDE SEQUENCE [LARGE SCALE GENOMIC DNA]</scope>
    <source>
        <strain evidence="3">cv. DH-PKW</strain>
        <tissue evidence="2">Leaves</tissue>
    </source>
</reference>
<dbReference type="EMBL" id="PYDT01000007">
    <property type="protein sequence ID" value="THU54954.1"/>
    <property type="molecule type" value="Genomic_DNA"/>
</dbReference>
<dbReference type="AlphaFoldDB" id="A0A4S8J2F0"/>
<sequence>MVFSIKQSDGRVILSFRSKALKLIVLVWRWPVGLCYIYMAALATNLKETFLPIAAVSSEPSLQNTNITYVGYSNN</sequence>